<reference evidence="2" key="1">
    <citation type="submission" date="2020-02" db="EMBL/GenBank/DDBJ databases">
        <authorList>
            <person name="Meier V. D."/>
        </authorList>
    </citation>
    <scope>NUCLEOTIDE SEQUENCE</scope>
    <source>
        <strain evidence="2">AVDCRST_MAG08</strain>
    </source>
</reference>
<protein>
    <submittedName>
        <fullName evidence="2">Adenylate cyclase</fullName>
        <ecNumber evidence="2">4.6.1.1</ecNumber>
    </submittedName>
</protein>
<dbReference type="EMBL" id="CADCTG010000202">
    <property type="protein sequence ID" value="CAA9262585.1"/>
    <property type="molecule type" value="Genomic_DNA"/>
</dbReference>
<sequence>GLDRPRRPQRPQLPLRAGGERAGGRPARRVGHPLFLPPRRLHHLPRQGPGRIGRGRRQRPLRRRRRALPGAVLRRPATVGPHRLAPARVAAARRRPAARGRGPGVPQAGGRARGRGVAPAFPHRRAGRVPRRAVLGAAAARGPAPVLFHGEPARGERRRADARPGASRRRVLRCFAVRAGAGRRPADGAALRRRAARRRRPAAAGAAGHRHRFRPRGFHPGGGGAAALDAPARPVPRRAAAGGPVPARAAGALGAAAPGLPLRARALAARRRLGRARGPGAGSGRGGPAGHVARAGLRFRRPGHGRGVARELHQAARPAGRRFLRRRLPAFRL</sequence>
<gene>
    <name evidence="2" type="ORF">AVDCRST_MAG08-2775</name>
</gene>
<evidence type="ECO:0000313" key="2">
    <source>
        <dbReference type="EMBL" id="CAA9262585.1"/>
    </source>
</evidence>
<feature type="compositionally biased region" description="Low complexity" evidence="1">
    <location>
        <begin position="104"/>
        <end position="118"/>
    </location>
</feature>
<organism evidence="2">
    <name type="scientific">uncultured Acetobacteraceae bacterium</name>
    <dbReference type="NCBI Taxonomy" id="169975"/>
    <lineage>
        <taxon>Bacteria</taxon>
        <taxon>Pseudomonadati</taxon>
        <taxon>Pseudomonadota</taxon>
        <taxon>Alphaproteobacteria</taxon>
        <taxon>Acetobacterales</taxon>
        <taxon>Acetobacteraceae</taxon>
        <taxon>environmental samples</taxon>
    </lineage>
</organism>
<feature type="compositionally biased region" description="Basic residues" evidence="1">
    <location>
        <begin position="208"/>
        <end position="217"/>
    </location>
</feature>
<dbReference type="AlphaFoldDB" id="A0A6J4IZ42"/>
<feature type="compositionally biased region" description="Basic residues" evidence="1">
    <location>
        <begin position="53"/>
        <end position="63"/>
    </location>
</feature>
<feature type="compositionally biased region" description="Basic residues" evidence="1">
    <location>
        <begin position="191"/>
        <end position="201"/>
    </location>
</feature>
<feature type="region of interest" description="Disordered" evidence="1">
    <location>
        <begin position="92"/>
        <end position="118"/>
    </location>
</feature>
<dbReference type="EC" id="4.6.1.1" evidence="2"/>
<proteinExistence type="predicted"/>
<evidence type="ECO:0000256" key="1">
    <source>
        <dbReference type="SAM" id="MobiDB-lite"/>
    </source>
</evidence>
<keyword evidence="2" id="KW-0456">Lyase</keyword>
<feature type="non-terminal residue" evidence="2">
    <location>
        <position position="333"/>
    </location>
</feature>
<dbReference type="GO" id="GO:0004016">
    <property type="term" value="F:adenylate cyclase activity"/>
    <property type="evidence" value="ECO:0007669"/>
    <property type="project" value="UniProtKB-EC"/>
</dbReference>
<feature type="non-terminal residue" evidence="2">
    <location>
        <position position="1"/>
    </location>
</feature>
<accession>A0A6J4IZ42</accession>
<name>A0A6J4IZ42_9PROT</name>
<feature type="region of interest" description="Disordered" evidence="1">
    <location>
        <begin position="146"/>
        <end position="165"/>
    </location>
</feature>
<feature type="region of interest" description="Disordered" evidence="1">
    <location>
        <begin position="183"/>
        <end position="230"/>
    </location>
</feature>
<feature type="compositionally biased region" description="Basic and acidic residues" evidence="1">
    <location>
        <begin position="151"/>
        <end position="162"/>
    </location>
</feature>
<feature type="region of interest" description="Disordered" evidence="1">
    <location>
        <begin position="1"/>
        <end position="63"/>
    </location>
</feature>